<dbReference type="PROSITE" id="PS00041">
    <property type="entry name" value="HTH_ARAC_FAMILY_1"/>
    <property type="match status" value="1"/>
</dbReference>
<name>A0A1I0L5F7_9BACT</name>
<dbReference type="InterPro" id="IPR018062">
    <property type="entry name" value="HTH_AraC-typ_CS"/>
</dbReference>
<dbReference type="Proteomes" id="UP000199181">
    <property type="component" value="Unassembled WGS sequence"/>
</dbReference>
<dbReference type="Pfam" id="PF02311">
    <property type="entry name" value="AraC_binding"/>
    <property type="match status" value="1"/>
</dbReference>
<evidence type="ECO:0000256" key="1">
    <source>
        <dbReference type="ARBA" id="ARBA00023015"/>
    </source>
</evidence>
<dbReference type="Gene3D" id="1.10.10.60">
    <property type="entry name" value="Homeodomain-like"/>
    <property type="match status" value="1"/>
</dbReference>
<keyword evidence="7" id="KW-1185">Reference proteome</keyword>
<evidence type="ECO:0000313" key="6">
    <source>
        <dbReference type="EMBL" id="SEU34572.1"/>
    </source>
</evidence>
<dbReference type="EMBL" id="FOIJ01000019">
    <property type="protein sequence ID" value="SEU34572.1"/>
    <property type="molecule type" value="Genomic_DNA"/>
</dbReference>
<dbReference type="Pfam" id="PF12833">
    <property type="entry name" value="HTH_18"/>
    <property type="match status" value="1"/>
</dbReference>
<dbReference type="InterPro" id="IPR050204">
    <property type="entry name" value="AraC_XylS_family_regulators"/>
</dbReference>
<dbReference type="SMART" id="SM00342">
    <property type="entry name" value="HTH_ARAC"/>
    <property type="match status" value="1"/>
</dbReference>
<evidence type="ECO:0000256" key="3">
    <source>
        <dbReference type="ARBA" id="ARBA00023159"/>
    </source>
</evidence>
<sequence>MPSPSCEPLPSLEQFLNHRLPVWVGRYDRASAQAAPRKLTTNTHAYAVIVLLTRGHSHVRHTGELVLRAGDVHLIPPGDPHGHAHFRDAQGWALAFHPEAFPSEQGWGQERGLKLGPLLRVREGCHPVLRPSLPQRRRLERWMRLIEQELLQGDRGHEEACAALLRLVLVELERIATPAAIPEPPSLSLVRQALTYIEAHCLQPLSLASVARALGRSGPHVASTVRQGTGRTVGEWILEYRMAEARRRLRGTDERVDIIAERVGYADVTHFIRLFRRLHGLTPAAWRRNASAGYTLPS</sequence>
<dbReference type="PRINTS" id="PR00032">
    <property type="entry name" value="HTHARAC"/>
</dbReference>
<dbReference type="AlphaFoldDB" id="A0A1I0L5F7"/>
<evidence type="ECO:0000259" key="5">
    <source>
        <dbReference type="PROSITE" id="PS01124"/>
    </source>
</evidence>
<feature type="domain" description="HTH araC/xylS-type" evidence="5">
    <location>
        <begin position="191"/>
        <end position="289"/>
    </location>
</feature>
<dbReference type="GO" id="GO:0043565">
    <property type="term" value="F:sequence-specific DNA binding"/>
    <property type="evidence" value="ECO:0007669"/>
    <property type="project" value="InterPro"/>
</dbReference>
<keyword evidence="2" id="KW-0238">DNA-binding</keyword>
<keyword evidence="3" id="KW-0010">Activator</keyword>
<dbReference type="InterPro" id="IPR018060">
    <property type="entry name" value="HTH_AraC"/>
</dbReference>
<gene>
    <name evidence="6" type="ORF">SAMN05443639_11980</name>
</gene>
<evidence type="ECO:0000313" key="7">
    <source>
        <dbReference type="Proteomes" id="UP000199181"/>
    </source>
</evidence>
<keyword evidence="1" id="KW-0805">Transcription regulation</keyword>
<evidence type="ECO:0000256" key="2">
    <source>
        <dbReference type="ARBA" id="ARBA00023125"/>
    </source>
</evidence>
<dbReference type="PROSITE" id="PS01124">
    <property type="entry name" value="HTH_ARAC_FAMILY_2"/>
    <property type="match status" value="1"/>
</dbReference>
<dbReference type="RefSeq" id="WP_093525206.1">
    <property type="nucleotide sequence ID" value="NZ_FOIJ01000019.1"/>
</dbReference>
<dbReference type="InterPro" id="IPR009057">
    <property type="entry name" value="Homeodomain-like_sf"/>
</dbReference>
<organism evidence="6 7">
    <name type="scientific">Stigmatella erecta</name>
    <dbReference type="NCBI Taxonomy" id="83460"/>
    <lineage>
        <taxon>Bacteria</taxon>
        <taxon>Pseudomonadati</taxon>
        <taxon>Myxococcota</taxon>
        <taxon>Myxococcia</taxon>
        <taxon>Myxococcales</taxon>
        <taxon>Cystobacterineae</taxon>
        <taxon>Archangiaceae</taxon>
        <taxon>Stigmatella</taxon>
    </lineage>
</organism>
<dbReference type="PANTHER" id="PTHR46796">
    <property type="entry name" value="HTH-TYPE TRANSCRIPTIONAL ACTIVATOR RHAS-RELATED"/>
    <property type="match status" value="1"/>
</dbReference>
<dbReference type="InterPro" id="IPR003313">
    <property type="entry name" value="AraC-bd"/>
</dbReference>
<evidence type="ECO:0000256" key="4">
    <source>
        <dbReference type="ARBA" id="ARBA00023163"/>
    </source>
</evidence>
<dbReference type="SUPFAM" id="SSF51215">
    <property type="entry name" value="Regulatory protein AraC"/>
    <property type="match status" value="1"/>
</dbReference>
<dbReference type="InterPro" id="IPR020449">
    <property type="entry name" value="Tscrpt_reg_AraC-type_HTH"/>
</dbReference>
<reference evidence="7" key="1">
    <citation type="submission" date="2016-10" db="EMBL/GenBank/DDBJ databases">
        <authorList>
            <person name="Varghese N."/>
            <person name="Submissions S."/>
        </authorList>
    </citation>
    <scope>NUCLEOTIDE SEQUENCE [LARGE SCALE GENOMIC DNA]</scope>
    <source>
        <strain evidence="7">DSM 16858</strain>
    </source>
</reference>
<dbReference type="GO" id="GO:0003700">
    <property type="term" value="F:DNA-binding transcription factor activity"/>
    <property type="evidence" value="ECO:0007669"/>
    <property type="project" value="InterPro"/>
</dbReference>
<accession>A0A1I0L5F7</accession>
<keyword evidence="4" id="KW-0804">Transcription</keyword>
<dbReference type="SUPFAM" id="SSF46689">
    <property type="entry name" value="Homeodomain-like"/>
    <property type="match status" value="1"/>
</dbReference>
<proteinExistence type="predicted"/>
<dbReference type="InterPro" id="IPR037923">
    <property type="entry name" value="HTH-like"/>
</dbReference>
<protein>
    <submittedName>
        <fullName evidence="6">Transcriptional regulator, AraC family</fullName>
    </submittedName>
</protein>